<dbReference type="AlphaFoldDB" id="A0A1E7Z7Q1"/>
<feature type="region of interest" description="Disordered" evidence="1">
    <location>
        <begin position="1"/>
        <end position="27"/>
    </location>
</feature>
<dbReference type="RefSeq" id="WP_070126715.1">
    <property type="nucleotide sequence ID" value="NZ_MDHN01000039.1"/>
</dbReference>
<dbReference type="Pfam" id="PF00480">
    <property type="entry name" value="ROK"/>
    <property type="match status" value="1"/>
</dbReference>
<dbReference type="Gene3D" id="3.30.420.40">
    <property type="match status" value="2"/>
</dbReference>
<dbReference type="GO" id="GO:0019262">
    <property type="term" value="P:N-acetylneuraminate catabolic process"/>
    <property type="evidence" value="ECO:0007669"/>
    <property type="project" value="TreeGrafter"/>
</dbReference>
<dbReference type="STRING" id="1656094.BFC18_17800"/>
<sequence length="399" mass="43409">MPNSAHQESNATSAVWQQSTKAKGQSGLRALNERRILTLIRHHQQLPKAQIAKETGLSAQAATVIINRLEEDGLLQRGEPHRGKRGQPSVPFYLRANGAFGLGLKIGRRSMQISLIDFCGNVRASLCEHWQYPCVEAMERFASRGLKAILSTLDEDEVGRVSGVGIAMPFEIWRWSEQAGAPADKLAKWKGYDVLAAIQSIVDLPVYLCNDDTAACAAELWFGQHRQLNDYLYCFVGTFIGGGMVLNRQLHVGRSGNGGAVGSLPFTYAGNSKQLLDVASIYLLEKQLEEAGVDTSFMHGRQQNWPEDLPGLGCWIASVAEGIVHAAISAHAFLDLDAVVIEGALPLSVKQQLLARCKHHYQQADLRGLSSLTFLPGTVGAEARALGCANLPLLAQFSL</sequence>
<gene>
    <name evidence="2" type="ORF">BFC18_17800</name>
</gene>
<dbReference type="EMBL" id="MDHN01000039">
    <property type="protein sequence ID" value="OFC69573.1"/>
    <property type="molecule type" value="Genomic_DNA"/>
</dbReference>
<evidence type="ECO:0000313" key="3">
    <source>
        <dbReference type="Proteomes" id="UP000175691"/>
    </source>
</evidence>
<dbReference type="Proteomes" id="UP000175691">
    <property type="component" value="Unassembled WGS sequence"/>
</dbReference>
<dbReference type="OrthoDB" id="8595273at2"/>
<dbReference type="GO" id="GO:0006355">
    <property type="term" value="P:regulation of DNA-templated transcription"/>
    <property type="evidence" value="ECO:0007669"/>
    <property type="project" value="UniProtKB-ARBA"/>
</dbReference>
<proteinExistence type="predicted"/>
<dbReference type="InterPro" id="IPR036390">
    <property type="entry name" value="WH_DNA-bd_sf"/>
</dbReference>
<dbReference type="InterPro" id="IPR043129">
    <property type="entry name" value="ATPase_NBD"/>
</dbReference>
<dbReference type="Gene3D" id="1.10.10.10">
    <property type="entry name" value="Winged helix-like DNA-binding domain superfamily/Winged helix DNA-binding domain"/>
    <property type="match status" value="1"/>
</dbReference>
<dbReference type="PANTHER" id="PTHR18964:SF169">
    <property type="entry name" value="N-ACETYLMANNOSAMINE KINASE"/>
    <property type="match status" value="1"/>
</dbReference>
<dbReference type="Pfam" id="PF13412">
    <property type="entry name" value="HTH_24"/>
    <property type="match status" value="1"/>
</dbReference>
<evidence type="ECO:0000256" key="1">
    <source>
        <dbReference type="SAM" id="MobiDB-lite"/>
    </source>
</evidence>
<keyword evidence="3" id="KW-1185">Reference proteome</keyword>
<dbReference type="SUPFAM" id="SSF53067">
    <property type="entry name" value="Actin-like ATPase domain"/>
    <property type="match status" value="1"/>
</dbReference>
<dbReference type="CDD" id="cd00090">
    <property type="entry name" value="HTH_ARSR"/>
    <property type="match status" value="1"/>
</dbReference>
<dbReference type="SUPFAM" id="SSF46785">
    <property type="entry name" value="Winged helix' DNA-binding domain"/>
    <property type="match status" value="1"/>
</dbReference>
<dbReference type="PANTHER" id="PTHR18964">
    <property type="entry name" value="ROK (REPRESSOR, ORF, KINASE) FAMILY"/>
    <property type="match status" value="1"/>
</dbReference>
<organism evidence="2 3">
    <name type="scientific">Alteromonas confluentis</name>
    <dbReference type="NCBI Taxonomy" id="1656094"/>
    <lineage>
        <taxon>Bacteria</taxon>
        <taxon>Pseudomonadati</taxon>
        <taxon>Pseudomonadota</taxon>
        <taxon>Gammaproteobacteria</taxon>
        <taxon>Alteromonadales</taxon>
        <taxon>Alteromonadaceae</taxon>
        <taxon>Alteromonas/Salinimonas group</taxon>
        <taxon>Alteromonas</taxon>
    </lineage>
</organism>
<accession>A0A1E7Z7Q1</accession>
<feature type="compositionally biased region" description="Polar residues" evidence="1">
    <location>
        <begin position="1"/>
        <end position="23"/>
    </location>
</feature>
<dbReference type="InterPro" id="IPR011991">
    <property type="entry name" value="ArsR-like_HTH"/>
</dbReference>
<dbReference type="GO" id="GO:0009384">
    <property type="term" value="F:N-acylmannosamine kinase activity"/>
    <property type="evidence" value="ECO:0007669"/>
    <property type="project" value="TreeGrafter"/>
</dbReference>
<dbReference type="InterPro" id="IPR000600">
    <property type="entry name" value="ROK"/>
</dbReference>
<name>A0A1E7Z7Q1_9ALTE</name>
<dbReference type="InterPro" id="IPR036388">
    <property type="entry name" value="WH-like_DNA-bd_sf"/>
</dbReference>
<comment type="caution">
    <text evidence="2">The sequence shown here is derived from an EMBL/GenBank/DDBJ whole genome shotgun (WGS) entry which is preliminary data.</text>
</comment>
<protein>
    <recommendedName>
        <fullName evidence="4">Transcriptional regulator</fullName>
    </recommendedName>
</protein>
<reference evidence="2 3" key="1">
    <citation type="submission" date="2016-08" db="EMBL/GenBank/DDBJ databases">
        <authorList>
            <person name="Seilhamer J.J."/>
        </authorList>
    </citation>
    <scope>NUCLEOTIDE SEQUENCE [LARGE SCALE GENOMIC DNA]</scope>
    <source>
        <strain evidence="2 3">KCTC 42603</strain>
    </source>
</reference>
<evidence type="ECO:0000313" key="2">
    <source>
        <dbReference type="EMBL" id="OFC69573.1"/>
    </source>
</evidence>
<evidence type="ECO:0008006" key="4">
    <source>
        <dbReference type="Google" id="ProtNLM"/>
    </source>
</evidence>